<dbReference type="SUPFAM" id="SSF56112">
    <property type="entry name" value="Protein kinase-like (PK-like)"/>
    <property type="match status" value="1"/>
</dbReference>
<evidence type="ECO:0000256" key="3">
    <source>
        <dbReference type="ARBA" id="ARBA00022527"/>
    </source>
</evidence>
<accession>A0AAJ6QQ93</accession>
<evidence type="ECO:0000256" key="1">
    <source>
        <dbReference type="ARBA" id="ARBA00012513"/>
    </source>
</evidence>
<dbReference type="PANTHER" id="PTHR24356">
    <property type="entry name" value="SERINE/THREONINE-PROTEIN KINASE"/>
    <property type="match status" value="1"/>
</dbReference>
<evidence type="ECO:0000256" key="2">
    <source>
        <dbReference type="ARBA" id="ARBA00022148"/>
    </source>
</evidence>
<dbReference type="PROSITE" id="PS50011">
    <property type="entry name" value="PROTEIN_KINASE_DOM"/>
    <property type="match status" value="1"/>
</dbReference>
<dbReference type="InterPro" id="IPR050236">
    <property type="entry name" value="Ser_Thr_kinase_AGC"/>
</dbReference>
<keyword evidence="5" id="KW-0547">Nucleotide-binding</keyword>
<evidence type="ECO:0000256" key="9">
    <source>
        <dbReference type="ARBA" id="ARBA00047899"/>
    </source>
</evidence>
<evidence type="ECO:0000313" key="12">
    <source>
        <dbReference type="Proteomes" id="UP000694867"/>
    </source>
</evidence>
<evidence type="ECO:0000256" key="8">
    <source>
        <dbReference type="ARBA" id="ARBA00033099"/>
    </source>
</evidence>
<dbReference type="Proteomes" id="UP000694867">
    <property type="component" value="Unplaced"/>
</dbReference>
<dbReference type="EC" id="2.7.11.1" evidence="1"/>
<dbReference type="SMART" id="SM00220">
    <property type="entry name" value="S_TKc"/>
    <property type="match status" value="1"/>
</dbReference>
<dbReference type="RefSeq" id="XP_003740145.1">
    <property type="nucleotide sequence ID" value="XM_003740097.1"/>
</dbReference>
<evidence type="ECO:0000256" key="6">
    <source>
        <dbReference type="ARBA" id="ARBA00022777"/>
    </source>
</evidence>
<protein>
    <recommendedName>
        <fullName evidence="2">Serine/threonine-protein kinase greatwall</fullName>
        <ecNumber evidence="1">2.7.11.1</ecNumber>
    </recommendedName>
    <alternativeName>
        <fullName evidence="8">Microtubule-associated serine/threonine-protein kinase-like</fullName>
    </alternativeName>
</protein>
<dbReference type="PANTHER" id="PTHR24356:SF1">
    <property type="entry name" value="SERINE_THREONINE-PROTEIN KINASE GREATWALL"/>
    <property type="match status" value="1"/>
</dbReference>
<dbReference type="InterPro" id="IPR011009">
    <property type="entry name" value="Kinase-like_dom_sf"/>
</dbReference>
<keyword evidence="4" id="KW-0808">Transferase</keyword>
<dbReference type="GO" id="GO:0004674">
    <property type="term" value="F:protein serine/threonine kinase activity"/>
    <property type="evidence" value="ECO:0007669"/>
    <property type="project" value="UniProtKB-KW"/>
</dbReference>
<comment type="catalytic activity">
    <reaction evidence="9">
        <text>L-threonyl-[protein] + ATP = O-phospho-L-threonyl-[protein] + ADP + H(+)</text>
        <dbReference type="Rhea" id="RHEA:46608"/>
        <dbReference type="Rhea" id="RHEA-COMP:11060"/>
        <dbReference type="Rhea" id="RHEA-COMP:11605"/>
        <dbReference type="ChEBI" id="CHEBI:15378"/>
        <dbReference type="ChEBI" id="CHEBI:30013"/>
        <dbReference type="ChEBI" id="CHEBI:30616"/>
        <dbReference type="ChEBI" id="CHEBI:61977"/>
        <dbReference type="ChEBI" id="CHEBI:456216"/>
        <dbReference type="EC" id="2.7.11.1"/>
    </reaction>
</comment>
<keyword evidence="3" id="KW-0723">Serine/threonine-protein kinase</keyword>
<gene>
    <name evidence="13" type="primary">LOC100908824</name>
</gene>
<dbReference type="AlphaFoldDB" id="A0AAJ6QQ93"/>
<dbReference type="Gene3D" id="1.10.510.10">
    <property type="entry name" value="Transferase(Phosphotransferase) domain 1"/>
    <property type="match status" value="1"/>
</dbReference>
<organism evidence="12 13">
    <name type="scientific">Galendromus occidentalis</name>
    <name type="common">western predatory mite</name>
    <dbReference type="NCBI Taxonomy" id="34638"/>
    <lineage>
        <taxon>Eukaryota</taxon>
        <taxon>Metazoa</taxon>
        <taxon>Ecdysozoa</taxon>
        <taxon>Arthropoda</taxon>
        <taxon>Chelicerata</taxon>
        <taxon>Arachnida</taxon>
        <taxon>Acari</taxon>
        <taxon>Parasitiformes</taxon>
        <taxon>Mesostigmata</taxon>
        <taxon>Gamasina</taxon>
        <taxon>Phytoseioidea</taxon>
        <taxon>Phytoseiidae</taxon>
        <taxon>Typhlodrominae</taxon>
        <taxon>Galendromus</taxon>
    </lineage>
</organism>
<keyword evidence="6" id="KW-0418">Kinase</keyword>
<dbReference type="Pfam" id="PF00069">
    <property type="entry name" value="Pkinase"/>
    <property type="match status" value="1"/>
</dbReference>
<evidence type="ECO:0000256" key="4">
    <source>
        <dbReference type="ARBA" id="ARBA00022679"/>
    </source>
</evidence>
<name>A0AAJ6QQ93_9ACAR</name>
<dbReference type="GeneID" id="100908824"/>
<proteinExistence type="predicted"/>
<evidence type="ECO:0000313" key="13">
    <source>
        <dbReference type="RefSeq" id="XP_003740145.1"/>
    </source>
</evidence>
<reference evidence="13" key="1">
    <citation type="submission" date="2025-08" db="UniProtKB">
        <authorList>
            <consortium name="RefSeq"/>
        </authorList>
    </citation>
    <scope>IDENTIFICATION</scope>
</reference>
<evidence type="ECO:0000256" key="10">
    <source>
        <dbReference type="ARBA" id="ARBA00048679"/>
    </source>
</evidence>
<dbReference type="Gene3D" id="3.30.200.20">
    <property type="entry name" value="Phosphorylase Kinase, domain 1"/>
    <property type="match status" value="1"/>
</dbReference>
<dbReference type="InterPro" id="IPR000719">
    <property type="entry name" value="Prot_kinase_dom"/>
</dbReference>
<keyword evidence="7" id="KW-0067">ATP-binding</keyword>
<sequence length="364" mass="41734">MARHALITQVYGCFLSLSHYCILMERVRGVDLQKLMKSSTALSEAVSAVVLAQLCLAVEYLHYVGFIHRNLCTPPEAQIWYSSLFKVENVMITSMCRVRVVDFAHLKACSGMYSVRMLQTYRKRTIKEFNDRDVVGPLPYRAPELLRRQAYGRAIDWWAVGVIAYVMKFGKLPFRGDTEADVITEILNGNINAKLGDQGKFREQGRASTPRSSTKESEKLYNELVQRLLRVRVTSRLCSETYGDYRQHAFFELLNWEALERSEEIMPVPLVTEILENSPPIEVKESSTSMKASPICISFDSLQNCSKQFALFTFNSHGFMKAQEAYRSVGTVTAEMLDEPVELIGSFRDNEPYKFQDWYKSTRL</sequence>
<evidence type="ECO:0000256" key="5">
    <source>
        <dbReference type="ARBA" id="ARBA00022741"/>
    </source>
</evidence>
<evidence type="ECO:0000256" key="7">
    <source>
        <dbReference type="ARBA" id="ARBA00022840"/>
    </source>
</evidence>
<feature type="domain" description="Protein kinase" evidence="11">
    <location>
        <begin position="1"/>
        <end position="251"/>
    </location>
</feature>
<comment type="catalytic activity">
    <reaction evidence="10">
        <text>L-seryl-[protein] + ATP = O-phospho-L-seryl-[protein] + ADP + H(+)</text>
        <dbReference type="Rhea" id="RHEA:17989"/>
        <dbReference type="Rhea" id="RHEA-COMP:9863"/>
        <dbReference type="Rhea" id="RHEA-COMP:11604"/>
        <dbReference type="ChEBI" id="CHEBI:15378"/>
        <dbReference type="ChEBI" id="CHEBI:29999"/>
        <dbReference type="ChEBI" id="CHEBI:30616"/>
        <dbReference type="ChEBI" id="CHEBI:83421"/>
        <dbReference type="ChEBI" id="CHEBI:456216"/>
        <dbReference type="EC" id="2.7.11.1"/>
    </reaction>
</comment>
<dbReference type="KEGG" id="goe:100908824"/>
<evidence type="ECO:0000259" key="11">
    <source>
        <dbReference type="PROSITE" id="PS50011"/>
    </source>
</evidence>
<dbReference type="GO" id="GO:0005524">
    <property type="term" value="F:ATP binding"/>
    <property type="evidence" value="ECO:0007669"/>
    <property type="project" value="UniProtKB-KW"/>
</dbReference>
<keyword evidence="12" id="KW-1185">Reference proteome</keyword>